<dbReference type="AlphaFoldDB" id="A0A9X3S8E8"/>
<comment type="caution">
    <text evidence="8">The sequence shown here is derived from an EMBL/GenBank/DDBJ whole genome shotgun (WGS) entry which is preliminary data.</text>
</comment>
<proteinExistence type="predicted"/>
<evidence type="ECO:0000259" key="7">
    <source>
        <dbReference type="Pfam" id="PF13396"/>
    </source>
</evidence>
<gene>
    <name evidence="8" type="ORF">OJ997_13765</name>
</gene>
<name>A0A9X3S8E8_9ACTN</name>
<keyword evidence="4 6" id="KW-1133">Transmembrane helix</keyword>
<keyword evidence="3 6" id="KW-0812">Transmembrane</keyword>
<protein>
    <submittedName>
        <fullName evidence="8">PLDc N-terminal domain-containing protein</fullName>
    </submittedName>
</protein>
<evidence type="ECO:0000313" key="8">
    <source>
        <dbReference type="EMBL" id="MDA0181368.1"/>
    </source>
</evidence>
<sequence>MTEFLIIVTPFLIVLAALSIVDLFGRDYGGWAITAWVACIVCFPVLGSLAYWLTRRAAPESAEQVYLAQADLRRERERLPIDRSGY</sequence>
<reference evidence="8" key="1">
    <citation type="submission" date="2022-10" db="EMBL/GenBank/DDBJ databases">
        <title>The WGS of Solirubrobacter phytolaccae KCTC 29190.</title>
        <authorList>
            <person name="Jiang Z."/>
        </authorList>
    </citation>
    <scope>NUCLEOTIDE SEQUENCE</scope>
    <source>
        <strain evidence="8">KCTC 29190</strain>
    </source>
</reference>
<evidence type="ECO:0000256" key="5">
    <source>
        <dbReference type="ARBA" id="ARBA00023136"/>
    </source>
</evidence>
<comment type="subcellular location">
    <subcellularLocation>
        <location evidence="1">Cell membrane</location>
        <topology evidence="1">Multi-pass membrane protein</topology>
    </subcellularLocation>
</comment>
<dbReference type="GO" id="GO:0005886">
    <property type="term" value="C:plasma membrane"/>
    <property type="evidence" value="ECO:0007669"/>
    <property type="project" value="UniProtKB-SubCell"/>
</dbReference>
<accession>A0A9X3S8E8</accession>
<keyword evidence="9" id="KW-1185">Reference proteome</keyword>
<dbReference type="InterPro" id="IPR027379">
    <property type="entry name" value="CLS_N"/>
</dbReference>
<evidence type="ECO:0000256" key="2">
    <source>
        <dbReference type="ARBA" id="ARBA00022475"/>
    </source>
</evidence>
<evidence type="ECO:0000256" key="4">
    <source>
        <dbReference type="ARBA" id="ARBA00022989"/>
    </source>
</evidence>
<dbReference type="EMBL" id="JAPDDP010000021">
    <property type="protein sequence ID" value="MDA0181368.1"/>
    <property type="molecule type" value="Genomic_DNA"/>
</dbReference>
<dbReference type="RefSeq" id="WP_270025683.1">
    <property type="nucleotide sequence ID" value="NZ_JAPDDP010000021.1"/>
</dbReference>
<organism evidence="8 9">
    <name type="scientific">Solirubrobacter phytolaccae</name>
    <dbReference type="NCBI Taxonomy" id="1404360"/>
    <lineage>
        <taxon>Bacteria</taxon>
        <taxon>Bacillati</taxon>
        <taxon>Actinomycetota</taxon>
        <taxon>Thermoleophilia</taxon>
        <taxon>Solirubrobacterales</taxon>
        <taxon>Solirubrobacteraceae</taxon>
        <taxon>Solirubrobacter</taxon>
    </lineage>
</organism>
<feature type="domain" description="Cardiolipin synthase N-terminal" evidence="7">
    <location>
        <begin position="14"/>
        <end position="56"/>
    </location>
</feature>
<keyword evidence="5 6" id="KW-0472">Membrane</keyword>
<evidence type="ECO:0000256" key="1">
    <source>
        <dbReference type="ARBA" id="ARBA00004651"/>
    </source>
</evidence>
<dbReference type="Pfam" id="PF13396">
    <property type="entry name" value="PLDc_N"/>
    <property type="match status" value="1"/>
</dbReference>
<dbReference type="Proteomes" id="UP001147653">
    <property type="component" value="Unassembled WGS sequence"/>
</dbReference>
<feature type="transmembrane region" description="Helical" evidence="6">
    <location>
        <begin position="29"/>
        <end position="53"/>
    </location>
</feature>
<evidence type="ECO:0000256" key="6">
    <source>
        <dbReference type="SAM" id="Phobius"/>
    </source>
</evidence>
<keyword evidence="2" id="KW-1003">Cell membrane</keyword>
<evidence type="ECO:0000313" key="9">
    <source>
        <dbReference type="Proteomes" id="UP001147653"/>
    </source>
</evidence>
<evidence type="ECO:0000256" key="3">
    <source>
        <dbReference type="ARBA" id="ARBA00022692"/>
    </source>
</evidence>